<keyword evidence="2" id="KW-0812">Transmembrane</keyword>
<evidence type="ECO:0000313" key="3">
    <source>
        <dbReference type="EMBL" id="CAE1302114.1"/>
    </source>
</evidence>
<organism evidence="3 4">
    <name type="scientific">Acanthosepion pharaonis</name>
    <name type="common">Pharaoh cuttlefish</name>
    <name type="synonym">Sepia pharaonis</name>
    <dbReference type="NCBI Taxonomy" id="158019"/>
    <lineage>
        <taxon>Eukaryota</taxon>
        <taxon>Metazoa</taxon>
        <taxon>Spiralia</taxon>
        <taxon>Lophotrochozoa</taxon>
        <taxon>Mollusca</taxon>
        <taxon>Cephalopoda</taxon>
        <taxon>Coleoidea</taxon>
        <taxon>Decapodiformes</taxon>
        <taxon>Sepiida</taxon>
        <taxon>Sepiina</taxon>
        <taxon>Sepiidae</taxon>
        <taxon>Acanthosepion</taxon>
    </lineage>
</organism>
<feature type="compositionally biased region" description="Low complexity" evidence="1">
    <location>
        <begin position="262"/>
        <end position="282"/>
    </location>
</feature>
<feature type="region of interest" description="Disordered" evidence="1">
    <location>
        <begin position="262"/>
        <end position="295"/>
    </location>
</feature>
<feature type="transmembrane region" description="Helical" evidence="2">
    <location>
        <begin position="44"/>
        <end position="61"/>
    </location>
</feature>
<dbReference type="Proteomes" id="UP000597762">
    <property type="component" value="Unassembled WGS sequence"/>
</dbReference>
<evidence type="ECO:0000256" key="1">
    <source>
        <dbReference type="SAM" id="MobiDB-lite"/>
    </source>
</evidence>
<protein>
    <submittedName>
        <fullName evidence="3">Uncharacterized protein</fullName>
    </submittedName>
</protein>
<accession>A0A812DM55</accession>
<sequence length="295" mass="31970">METVGFFGPAALICTGVVIVSLFSGRVPARWPVPRYIVAARRSFWMMIVIYAAAGTDPIIASDTIRALSSSLNRRRGSALSISIIRVAMMPHRCLPQCRTCGLRITSSARRRRPDAYTETMLHRAVRRLRAQACGPCTDPWRHGPSPQASWITPGRQHRPVSNPAVCLRQRDQNVPGRPLFEAAGIEEPASMAMPAMAAATQQAAVRTEGNPADWRLPASNSATVSPANRRTTGQLRAREPGRVCDKASNVPRSCLRLAAPASAPSSYSGFSPTSLQTASTSLRRRSSRSQSTAP</sequence>
<comment type="caution">
    <text evidence="3">The sequence shown here is derived from an EMBL/GenBank/DDBJ whole genome shotgun (WGS) entry which is preliminary data.</text>
</comment>
<feature type="region of interest" description="Disordered" evidence="1">
    <location>
        <begin position="212"/>
        <end position="238"/>
    </location>
</feature>
<proteinExistence type="predicted"/>
<gene>
    <name evidence="3" type="ORF">SPHA_54797</name>
</gene>
<keyword evidence="2" id="KW-0472">Membrane</keyword>
<feature type="compositionally biased region" description="Polar residues" evidence="1">
    <location>
        <begin position="219"/>
        <end position="235"/>
    </location>
</feature>
<dbReference type="EMBL" id="CAHIKZ030003603">
    <property type="protein sequence ID" value="CAE1302114.1"/>
    <property type="molecule type" value="Genomic_DNA"/>
</dbReference>
<name>A0A812DM55_ACAPH</name>
<keyword evidence="2" id="KW-1133">Transmembrane helix</keyword>
<evidence type="ECO:0000256" key="2">
    <source>
        <dbReference type="SAM" id="Phobius"/>
    </source>
</evidence>
<keyword evidence="4" id="KW-1185">Reference proteome</keyword>
<reference evidence="3" key="1">
    <citation type="submission" date="2021-01" db="EMBL/GenBank/DDBJ databases">
        <authorList>
            <person name="Li R."/>
            <person name="Bekaert M."/>
        </authorList>
    </citation>
    <scope>NUCLEOTIDE SEQUENCE</scope>
    <source>
        <strain evidence="3">Farmed</strain>
    </source>
</reference>
<feature type="transmembrane region" description="Helical" evidence="2">
    <location>
        <begin position="6"/>
        <end position="23"/>
    </location>
</feature>
<evidence type="ECO:0000313" key="4">
    <source>
        <dbReference type="Proteomes" id="UP000597762"/>
    </source>
</evidence>
<dbReference type="AlphaFoldDB" id="A0A812DM55"/>